<dbReference type="Pfam" id="PF20178">
    <property type="entry name" value="ToxA_N"/>
    <property type="match status" value="1"/>
</dbReference>
<dbReference type="Proteomes" id="UP000517547">
    <property type="component" value="Unassembled WGS sequence"/>
</dbReference>
<dbReference type="RefSeq" id="WP_103032532.1">
    <property type="nucleotide sequence ID" value="NZ_JACAQE010000005.1"/>
</dbReference>
<reference evidence="4 5" key="1">
    <citation type="submission" date="2020-04" db="EMBL/GenBank/DDBJ databases">
        <title>Molecular characterization of pseudomonads from Agaricus bisporus reveal novel blotch 2 pathogens in Western Europe.</title>
        <authorList>
            <person name="Taparia T."/>
            <person name="Krijger M."/>
            <person name="Haynes E."/>
            <person name="Elpinstone J.G."/>
            <person name="Noble R."/>
            <person name="Van Der Wolf J."/>
        </authorList>
    </citation>
    <scope>NUCLEOTIDE SEQUENCE [LARGE SCALE GENOMIC DNA]</scope>
    <source>
        <strain evidence="4 5">IPO3738</strain>
    </source>
</reference>
<protein>
    <recommendedName>
        <fullName evidence="6">TcdA/TcdB catalytic glycosyltransferase domain-containing protein</fullName>
    </recommendedName>
</protein>
<sequence length="2162" mass="236454">MKTLEPPCASPPCAADPLTEPDEPAPARSQALLALDTANVQVTALLEELPPPTLPEADPAIAKSERIRQLQQDYLAQLQRFWTQPNGASDGLPAEQWLALSLETQLRAEAQLRSADGTLDTDDRQLIDQVLRLPTRAQREDALPVLPAHHRPAVYGITLLGEDAAPWPGAFVITSSDGAVLPGNDLDPTQLKGKKAVEVHSDLGRVVLYTLEQGLEAFASLRLLHSTLQVRLGHKIADRFTASEDKHENLFTWQVRSLRDAQQRKVNAVFAASPTDASPALLKDLATAADLRDILDIGGRLNQRLQALQYQAWRQVFKDGSRQDWQRYRTVAGQVQAGRLALGLALLDTLPSTAPADNSATPVIKDQAALDAIVTALSAENPTTAKPAQAIREAWQYANAASLQLTLLDATLDGRIDTRQQQWVRLLLDYPDPATRPMIGTHTLIASALGLWTHPENAPSTLHIIDGILAISSSDPNDPTVVLYIPDAPNDQDLKALSRLADIDPYLVEPQWRNYLAARLKTSGTPIPQAPLPVTGAHVQLIPIPGDVQLGLYTLRRDALLEQARQSDPGATTTDRRSLIDQWALGNVVGQKSAGLIGTFLPGKNALARIRATGQPELAELAALPATERQGPASSGATPPGTVRLRLLGGAPIDPPPALPPRVSAIAGLIRLGSWNARVMDIVAPLMPSLSDWPSHGSLVIIDCQGPGPGWSVRYRQGLHEDAYGFRVNPDMFVARQDVVLYRSAPDHYSAWLHGNRVDAPAGEDSFFHALALALNLGRDSDTFTVERLRDATAGHIERHPEIAPFVTAEHLPLYAQALEHCAELNIWLGSEVYQELTAILKGFPNPYGLFQPVIRYLETTLPSRSPRLSRVVDAAFDAVHQRHALRPLPAEIRQIIDRYIDAPPRPVLSLLAAGPSRRRLLETLLLGPSEAADIDFLEQRIFIFDDSIRHILLEYGATAAQLRGYALQYIGNQITARRDLLRATLQRVPALLERLDIIFSSPTLTPPMAEGINIGQIAHLLHDPHISTTRLRLISRCADAGILNINLLENADGIRPLTDEVLSRLLEHQQELLGLARQMGFQDIAPLLFPFRADPIAWTPHQFHSAPLANARLNLLLDTPGLFSMLRQRSNRVVEKMWTQLTSATHDNARVRHALASPRETLSSLAQLDRALNAPLPNTRQAGPSTGSQPTYLRGYEVHGRSTAQLSGPDARGLYHAANGRTYIRHDGLRYEVRAFGNRVRIIHAIEGFRRPTYEVQLRPDGSWQLIDTPGLGGNRRRSYPAIAEQSRTQREAFATQGQAAQQEWQRLAADTTVSGRVPDLHSLQSTTAGYTLELIDADGAPRRQLALAKTSALASLSNRIRSTVDTLHQHFQFRDGQLLPRPGVTHHEVVHALAQLDGLNSLNAGFALLLLGSGKPHALSADLTRAVQVQFYTQLALVVMGLSNDGALLAQALYLGLKDAGHLGAESIRLLDRAGQGIRLAGKTLTLGGLLAAGNALLVLASLGVDSYLLAHAESAEETATYGTHVGLDSLALGTVLAGFAEGAEFLGPLSIPLAGLGLGASSLVAVFFAKARKVLATGEQFNREIQAYRNGYVEDPHSHGLRLDGPVVVSHVDQRNGRVHLGSPKIYAVDTSRSGDPRVILDERQAIDVGLVLGLPGEMPLPVSDSARFLHLPITPEHTYLPQYGWLLGATQRNDAELQLFKALEQKTRGKFIEAKWVAVFQKIVEQLEPRYHATRIRVSLGLAVPMLIMDDPGEGGRYLSHAIEGQGSQYDIYLSDGTTLDLSSCETSRPSTWVLHTDQLSRPDDIRLEPGRLTVGGVVVRVQDKETLYLVNKLDEAYRLDLAGGRYTLATLSARDHEDVNALQQRLQALQGLQRLTAPVPVEDLSAPDWPGRGIYYRPADGDFAAIPTNGEDHGDELYQIPVTAEMLLIASSPQREKVRQAVETLAALTRHLDEQYRKFGGRSAGFWSAHPAAGQPRNEQCYGDFLRAQYRLEVQRARLQGRYSDTAGQMLLQLLPRHEREPSRQGPRQVLVHRLSINGYPADDILVIGDPEQGTLLLYVPASSPALSEFCGASGLKAHVQQLAAADATLRELQEHFPRRYRASNYSALWGYTGTDEALENLGDNGDWSLIQLDRGRVDGDDVFAVLASLKRQGEGG</sequence>
<evidence type="ECO:0008006" key="6">
    <source>
        <dbReference type="Google" id="ProtNLM"/>
    </source>
</evidence>
<evidence type="ECO:0000259" key="2">
    <source>
        <dbReference type="Pfam" id="PF12920"/>
    </source>
</evidence>
<feature type="domain" description="Dermonecrotic toxin N-terminal" evidence="3">
    <location>
        <begin position="1939"/>
        <end position="2105"/>
    </location>
</feature>
<feature type="region of interest" description="Disordered" evidence="1">
    <location>
        <begin position="1175"/>
        <end position="1194"/>
    </location>
</feature>
<evidence type="ECO:0000256" key="1">
    <source>
        <dbReference type="SAM" id="MobiDB-lite"/>
    </source>
</evidence>
<gene>
    <name evidence="4" type="ORF">HX845_16460</name>
</gene>
<dbReference type="InterPro" id="IPR024769">
    <property type="entry name" value="TcdA/TcdB_pore_forming"/>
</dbReference>
<proteinExistence type="predicted"/>
<evidence type="ECO:0000313" key="4">
    <source>
        <dbReference type="EMBL" id="NWC15261.1"/>
    </source>
</evidence>
<dbReference type="EMBL" id="JACAQE010000005">
    <property type="protein sequence ID" value="NWC15261.1"/>
    <property type="molecule type" value="Genomic_DNA"/>
</dbReference>
<feature type="region of interest" description="Disordered" evidence="1">
    <location>
        <begin position="1"/>
        <end position="28"/>
    </location>
</feature>
<evidence type="ECO:0000259" key="3">
    <source>
        <dbReference type="Pfam" id="PF20178"/>
    </source>
</evidence>
<evidence type="ECO:0000313" key="5">
    <source>
        <dbReference type="Proteomes" id="UP000517547"/>
    </source>
</evidence>
<name>A0A7Y7Y0F1_9PSED</name>
<comment type="caution">
    <text evidence="4">The sequence shown here is derived from an EMBL/GenBank/DDBJ whole genome shotgun (WGS) entry which is preliminary data.</text>
</comment>
<dbReference type="Pfam" id="PF12920">
    <property type="entry name" value="TcdA_TcdB_pore"/>
    <property type="match status" value="1"/>
</dbReference>
<feature type="domain" description="TcdA/TcdB toxin pore forming" evidence="2">
    <location>
        <begin position="1307"/>
        <end position="1878"/>
    </location>
</feature>
<dbReference type="InterPro" id="IPR046673">
    <property type="entry name" value="ToxA_N"/>
</dbReference>
<accession>A0A7Y7Y0F1</accession>
<organism evidence="4 5">
    <name type="scientific">Pseudomonas gingeri</name>
    <dbReference type="NCBI Taxonomy" id="117681"/>
    <lineage>
        <taxon>Bacteria</taxon>
        <taxon>Pseudomonadati</taxon>
        <taxon>Pseudomonadota</taxon>
        <taxon>Gammaproteobacteria</taxon>
        <taxon>Pseudomonadales</taxon>
        <taxon>Pseudomonadaceae</taxon>
        <taxon>Pseudomonas</taxon>
    </lineage>
</organism>
<feature type="compositionally biased region" description="Polar residues" evidence="1">
    <location>
        <begin position="1177"/>
        <end position="1192"/>
    </location>
</feature>